<keyword evidence="1" id="KW-0175">Coiled coil</keyword>
<evidence type="ECO:0000256" key="2">
    <source>
        <dbReference type="SAM" id="MobiDB-lite"/>
    </source>
</evidence>
<protein>
    <submittedName>
        <fullName evidence="3">Uncharacterized protein</fullName>
    </submittedName>
</protein>
<dbReference type="VEuPathDB" id="FungiDB:MELLADRAFT_114008"/>
<dbReference type="GeneID" id="18925175"/>
<evidence type="ECO:0000313" key="4">
    <source>
        <dbReference type="Proteomes" id="UP000001072"/>
    </source>
</evidence>
<sequence>MPDDRKDSRGNWINNSNSLKPRASHKATYKIIIEMPESELTSKQHAFGDHLTHQQDDTSKNEKLQEWLAELQTSLDSIKQNMMTLSQNVELTLSQNAEQLRQNAREIEAHSTALKLTDGRIHKLERKVKKPGEDGKSISRLLIDALKLANEQIHELKSRVQILENHMDAMDHYTYSTDAKMEGHTKVLQKFIDTFGSIDLQAEYDSYESLSQKLASHLKE</sequence>
<evidence type="ECO:0000256" key="1">
    <source>
        <dbReference type="SAM" id="Coils"/>
    </source>
</evidence>
<feature type="region of interest" description="Disordered" evidence="2">
    <location>
        <begin position="1"/>
        <end position="20"/>
    </location>
</feature>
<accession>F4SBU4</accession>
<dbReference type="Proteomes" id="UP000001072">
    <property type="component" value="Unassembled WGS sequence"/>
</dbReference>
<dbReference type="EMBL" id="GL883194">
    <property type="protein sequence ID" value="EGF97892.1"/>
    <property type="molecule type" value="Genomic_DNA"/>
</dbReference>
<reference evidence="4" key="1">
    <citation type="journal article" date="2011" name="Proc. Natl. Acad. Sci. U.S.A.">
        <title>Obligate biotrophy features unraveled by the genomic analysis of rust fungi.</title>
        <authorList>
            <person name="Duplessis S."/>
            <person name="Cuomo C.A."/>
            <person name="Lin Y.-C."/>
            <person name="Aerts A."/>
            <person name="Tisserant E."/>
            <person name="Veneault-Fourrey C."/>
            <person name="Joly D.L."/>
            <person name="Hacquard S."/>
            <person name="Amselem J."/>
            <person name="Cantarel B.L."/>
            <person name="Chiu R."/>
            <person name="Coutinho P.M."/>
            <person name="Feau N."/>
            <person name="Field M."/>
            <person name="Frey P."/>
            <person name="Gelhaye E."/>
            <person name="Goldberg J."/>
            <person name="Grabherr M.G."/>
            <person name="Kodira C.D."/>
            <person name="Kohler A."/>
            <person name="Kuees U."/>
            <person name="Lindquist E.A."/>
            <person name="Lucas S.M."/>
            <person name="Mago R."/>
            <person name="Mauceli E."/>
            <person name="Morin E."/>
            <person name="Murat C."/>
            <person name="Pangilinan J.L."/>
            <person name="Park R."/>
            <person name="Pearson M."/>
            <person name="Quesneville H."/>
            <person name="Rouhier N."/>
            <person name="Sakthikumar S."/>
            <person name="Salamov A.A."/>
            <person name="Schmutz J."/>
            <person name="Selles B."/>
            <person name="Shapiro H."/>
            <person name="Tanguay P."/>
            <person name="Tuskan G.A."/>
            <person name="Henrissat B."/>
            <person name="Van de Peer Y."/>
            <person name="Rouze P."/>
            <person name="Ellis J.G."/>
            <person name="Dodds P.N."/>
            <person name="Schein J.E."/>
            <person name="Zhong S."/>
            <person name="Hamelin R.C."/>
            <person name="Grigoriev I.V."/>
            <person name="Szabo L.J."/>
            <person name="Martin F."/>
        </authorList>
    </citation>
    <scope>NUCLEOTIDE SEQUENCE [LARGE SCALE GENOMIC DNA]</scope>
    <source>
        <strain evidence="4">98AG31 / pathotype 3-4-7</strain>
    </source>
</reference>
<proteinExistence type="predicted"/>
<dbReference type="RefSeq" id="XP_007418848.1">
    <property type="nucleotide sequence ID" value="XM_007418786.1"/>
</dbReference>
<evidence type="ECO:0000313" key="3">
    <source>
        <dbReference type="EMBL" id="EGF97892.1"/>
    </source>
</evidence>
<dbReference type="InParanoid" id="F4SBU4"/>
<dbReference type="KEGG" id="mlr:MELLADRAFT_114008"/>
<organism evidence="4">
    <name type="scientific">Melampsora larici-populina (strain 98AG31 / pathotype 3-4-7)</name>
    <name type="common">Poplar leaf rust fungus</name>
    <dbReference type="NCBI Taxonomy" id="747676"/>
    <lineage>
        <taxon>Eukaryota</taxon>
        <taxon>Fungi</taxon>
        <taxon>Dikarya</taxon>
        <taxon>Basidiomycota</taxon>
        <taxon>Pucciniomycotina</taxon>
        <taxon>Pucciniomycetes</taxon>
        <taxon>Pucciniales</taxon>
        <taxon>Melampsoraceae</taxon>
        <taxon>Melampsora</taxon>
    </lineage>
</organism>
<gene>
    <name evidence="3" type="ORF">MELLADRAFT_114008</name>
</gene>
<keyword evidence="4" id="KW-1185">Reference proteome</keyword>
<dbReference type="HOGENOM" id="CLU_1256284_0_0_1"/>
<feature type="coiled-coil region" evidence="1">
    <location>
        <begin position="61"/>
        <end position="88"/>
    </location>
</feature>
<name>F4SBU4_MELLP</name>
<dbReference type="AlphaFoldDB" id="F4SBU4"/>